<comment type="subcellular location">
    <subcellularLocation>
        <location evidence="1">Nucleus</location>
    </subcellularLocation>
</comment>
<evidence type="ECO:0000256" key="6">
    <source>
        <dbReference type="ARBA" id="ARBA00023242"/>
    </source>
</evidence>
<keyword evidence="7" id="KW-0469">Meiosis</keyword>
<keyword evidence="4 8" id="KW-0175">Coiled coil</keyword>
<evidence type="ECO:0000256" key="7">
    <source>
        <dbReference type="ARBA" id="ARBA00023254"/>
    </source>
</evidence>
<dbReference type="Proteomes" id="UP000278143">
    <property type="component" value="Unassembled WGS sequence"/>
</dbReference>
<name>A0A4P9Z1L4_9FUNG</name>
<evidence type="ECO:0000259" key="10">
    <source>
        <dbReference type="Pfam" id="PF18517"/>
    </source>
</evidence>
<evidence type="ECO:0000256" key="5">
    <source>
        <dbReference type="ARBA" id="ARBA00023172"/>
    </source>
</evidence>
<evidence type="ECO:0000256" key="2">
    <source>
        <dbReference type="ARBA" id="ARBA00007922"/>
    </source>
</evidence>
<dbReference type="InterPro" id="IPR040661">
    <property type="entry name" value="LZ3wCH"/>
</dbReference>
<reference evidence="12" key="1">
    <citation type="journal article" date="2018" name="Nat. Microbiol.">
        <title>Leveraging single-cell genomics to expand the fungal tree of life.</title>
        <authorList>
            <person name="Ahrendt S.R."/>
            <person name="Quandt C.A."/>
            <person name="Ciobanu D."/>
            <person name="Clum A."/>
            <person name="Salamov A."/>
            <person name="Andreopoulos B."/>
            <person name="Cheng J.F."/>
            <person name="Woyke T."/>
            <person name="Pelin A."/>
            <person name="Henrissat B."/>
            <person name="Reynolds N.K."/>
            <person name="Benny G.L."/>
            <person name="Smith M.E."/>
            <person name="James T.Y."/>
            <person name="Grigoriev I.V."/>
        </authorList>
    </citation>
    <scope>NUCLEOTIDE SEQUENCE [LARGE SCALE GENOMIC DNA]</scope>
    <source>
        <strain evidence="12">Benny S71-1</strain>
    </source>
</reference>
<sequence length="203" mass="23745">MPPKRKRPDTDSNDEEAQVLAYLTRTNRPYSAGKWMGVWFMHTAAQKILTQLAEQGQIVCKTYGKQQIYFVVQTDKALPSSEELQVMDQQIEQCKKDGLTGSMTTDDAEKRLKELEQANKQMEDKLVRLRQGNTLIDPKERKRIDQNYDRYRGLWKARKKMFYDIFSAITEHHPGKPKTLLDEMGIETDEDVKVHWDDYTIAQ</sequence>
<evidence type="ECO:0000313" key="11">
    <source>
        <dbReference type="EMBL" id="RKP25310.1"/>
    </source>
</evidence>
<evidence type="ECO:0000256" key="4">
    <source>
        <dbReference type="ARBA" id="ARBA00023054"/>
    </source>
</evidence>
<feature type="coiled-coil region" evidence="8">
    <location>
        <begin position="105"/>
        <end position="132"/>
    </location>
</feature>
<evidence type="ECO:0000256" key="3">
    <source>
        <dbReference type="ARBA" id="ARBA00016093"/>
    </source>
</evidence>
<gene>
    <name evidence="11" type="ORF">SYNPS1DRAFT_22710</name>
</gene>
<keyword evidence="6" id="KW-0539">Nucleus</keyword>
<dbReference type="Pfam" id="PF18517">
    <property type="entry name" value="LZ3wCH"/>
    <property type="match status" value="1"/>
</dbReference>
<dbReference type="InterPro" id="IPR036388">
    <property type="entry name" value="WH-like_DNA-bd_sf"/>
</dbReference>
<dbReference type="InterPro" id="IPR010776">
    <property type="entry name" value="Hop2_WH_dom"/>
</dbReference>
<dbReference type="GO" id="GO:0003690">
    <property type="term" value="F:double-stranded DNA binding"/>
    <property type="evidence" value="ECO:0007669"/>
    <property type="project" value="TreeGrafter"/>
</dbReference>
<dbReference type="GO" id="GO:0000794">
    <property type="term" value="C:condensed nuclear chromosome"/>
    <property type="evidence" value="ECO:0007669"/>
    <property type="project" value="TreeGrafter"/>
</dbReference>
<dbReference type="GO" id="GO:0120230">
    <property type="term" value="F:recombinase activator activity"/>
    <property type="evidence" value="ECO:0007669"/>
    <property type="project" value="TreeGrafter"/>
</dbReference>
<proteinExistence type="inferred from homology"/>
<dbReference type="AlphaFoldDB" id="A0A4P9Z1L4"/>
<dbReference type="OrthoDB" id="272266at2759"/>
<dbReference type="Pfam" id="PF07106">
    <property type="entry name" value="WHD_TBPIP"/>
    <property type="match status" value="1"/>
</dbReference>
<dbReference type="PANTHER" id="PTHR15938:SF0">
    <property type="entry name" value="HOMOLOGOUS-PAIRING PROTEIN 2 HOMOLOG"/>
    <property type="match status" value="1"/>
</dbReference>
<dbReference type="PANTHER" id="PTHR15938">
    <property type="entry name" value="TBP-1 INTERACTING PROTEIN"/>
    <property type="match status" value="1"/>
</dbReference>
<feature type="domain" description="Leucine zipper with capping helix" evidence="10">
    <location>
        <begin position="137"/>
        <end position="192"/>
    </location>
</feature>
<dbReference type="GO" id="GO:0007129">
    <property type="term" value="P:homologous chromosome pairing at meiosis"/>
    <property type="evidence" value="ECO:0007669"/>
    <property type="project" value="TreeGrafter"/>
</dbReference>
<dbReference type="GO" id="GO:0010774">
    <property type="term" value="P:meiotic strand invasion involved in reciprocal meiotic recombination"/>
    <property type="evidence" value="ECO:0007669"/>
    <property type="project" value="TreeGrafter"/>
</dbReference>
<dbReference type="EMBL" id="KZ989802">
    <property type="protein sequence ID" value="RKP25310.1"/>
    <property type="molecule type" value="Genomic_DNA"/>
</dbReference>
<accession>A0A4P9Z1L4</accession>
<keyword evidence="5" id="KW-0233">DNA recombination</keyword>
<evidence type="ECO:0000256" key="1">
    <source>
        <dbReference type="ARBA" id="ARBA00004123"/>
    </source>
</evidence>
<keyword evidence="12" id="KW-1185">Reference proteome</keyword>
<dbReference type="GO" id="GO:0000709">
    <property type="term" value="P:meiotic joint molecule formation"/>
    <property type="evidence" value="ECO:0007669"/>
    <property type="project" value="TreeGrafter"/>
</dbReference>
<comment type="similarity">
    <text evidence="2">Belongs to the HOP2 family.</text>
</comment>
<evidence type="ECO:0000259" key="9">
    <source>
        <dbReference type="Pfam" id="PF07106"/>
    </source>
</evidence>
<dbReference type="GO" id="GO:0120231">
    <property type="term" value="C:DNA recombinase auxiliary factor complex"/>
    <property type="evidence" value="ECO:0007669"/>
    <property type="project" value="TreeGrafter"/>
</dbReference>
<feature type="domain" description="Homologous-pairing protein 2 winged helix" evidence="9">
    <location>
        <begin position="14"/>
        <end position="71"/>
    </location>
</feature>
<protein>
    <recommendedName>
        <fullName evidence="3">Homologous-pairing protein 2 homolog</fullName>
    </recommendedName>
</protein>
<evidence type="ECO:0000313" key="12">
    <source>
        <dbReference type="Proteomes" id="UP000278143"/>
    </source>
</evidence>
<evidence type="ECO:0000256" key="8">
    <source>
        <dbReference type="SAM" id="Coils"/>
    </source>
</evidence>
<dbReference type="Gene3D" id="1.10.10.10">
    <property type="entry name" value="Winged helix-like DNA-binding domain superfamily/Winged helix DNA-binding domain"/>
    <property type="match status" value="1"/>
</dbReference>
<organism evidence="11 12">
    <name type="scientific">Syncephalis pseudoplumigaleata</name>
    <dbReference type="NCBI Taxonomy" id="1712513"/>
    <lineage>
        <taxon>Eukaryota</taxon>
        <taxon>Fungi</taxon>
        <taxon>Fungi incertae sedis</taxon>
        <taxon>Zoopagomycota</taxon>
        <taxon>Zoopagomycotina</taxon>
        <taxon>Zoopagomycetes</taxon>
        <taxon>Zoopagales</taxon>
        <taxon>Piptocephalidaceae</taxon>
        <taxon>Syncephalis</taxon>
    </lineage>
</organism>